<protein>
    <submittedName>
        <fullName evidence="2">AbgT family transporter</fullName>
    </submittedName>
</protein>
<feature type="transmembrane region" description="Helical" evidence="1">
    <location>
        <begin position="130"/>
        <end position="163"/>
    </location>
</feature>
<feature type="transmembrane region" description="Helical" evidence="1">
    <location>
        <begin position="308"/>
        <end position="331"/>
    </location>
</feature>
<evidence type="ECO:0000313" key="3">
    <source>
        <dbReference type="Proteomes" id="UP001199044"/>
    </source>
</evidence>
<comment type="caution">
    <text evidence="2">The sequence shown here is derived from an EMBL/GenBank/DDBJ whole genome shotgun (WGS) entry which is preliminary data.</text>
</comment>
<feature type="transmembrane region" description="Helical" evidence="1">
    <location>
        <begin position="351"/>
        <end position="367"/>
    </location>
</feature>
<dbReference type="EMBL" id="JAIWIU010000004">
    <property type="protein sequence ID" value="MCA2014569.1"/>
    <property type="molecule type" value="Genomic_DNA"/>
</dbReference>
<organism evidence="2 3">
    <name type="scientific">Vibrio tritonius</name>
    <dbReference type="NCBI Taxonomy" id="1435069"/>
    <lineage>
        <taxon>Bacteria</taxon>
        <taxon>Pseudomonadati</taxon>
        <taxon>Pseudomonadota</taxon>
        <taxon>Gammaproteobacteria</taxon>
        <taxon>Vibrionales</taxon>
        <taxon>Vibrionaceae</taxon>
        <taxon>Vibrio</taxon>
    </lineage>
</organism>
<keyword evidence="1" id="KW-0472">Membrane</keyword>
<feature type="transmembrane region" description="Helical" evidence="1">
    <location>
        <begin position="267"/>
        <end position="288"/>
    </location>
</feature>
<feature type="transmembrane region" description="Helical" evidence="1">
    <location>
        <begin position="79"/>
        <end position="110"/>
    </location>
</feature>
<feature type="transmembrane region" description="Helical" evidence="1">
    <location>
        <begin position="445"/>
        <end position="463"/>
    </location>
</feature>
<dbReference type="InterPro" id="IPR004697">
    <property type="entry name" value="AbgT"/>
</dbReference>
<dbReference type="Pfam" id="PF03806">
    <property type="entry name" value="ABG_transport"/>
    <property type="match status" value="1"/>
</dbReference>
<dbReference type="PANTHER" id="PTHR30282">
    <property type="entry name" value="P-AMINOBENZOYL GLUTAMATE TRANSPORTER"/>
    <property type="match status" value="1"/>
</dbReference>
<dbReference type="Proteomes" id="UP001199044">
    <property type="component" value="Unassembled WGS sequence"/>
</dbReference>
<dbReference type="PANTHER" id="PTHR30282:SF0">
    <property type="entry name" value="P-AMINOBENZOYL-GLUTAMATE TRANSPORT PROTEIN"/>
    <property type="match status" value="1"/>
</dbReference>
<accession>A0ABS7YJD5</accession>
<sequence length="512" mass="54878">MMPSPTTRVETPSRPSLSVRLFSKIEAMGNKLPEPIVLFFVLAIVVIVASVIAAAQGASVIHPATGKDLPIRSLLSREGIVFIFTNMLKNFTGFAPLGLVLAMLIGVGLAERVGLLESVVKRTILNAPKPLITTAVVFAGIMMNIASDASMVVLPPLAALVFMSVGRNPIAGLMAGFASAGAGFTANLVIAGTDALLSGITSEAAKAVSTTIEVTPVDNWYFNIVSVFVLTVVGVVITEKVVEPRLGKYEGKTKSMTHHEPALESRALRNAGITAIIYLAAIVTFVLWPNSSLQNANGGLIPSPFLKGIIPIILFFFVAVGMAYGVTLGLIKNSKDLTKYMSEAISDMSGYIVLIFFCSQFIAYFNWSHLGTWIAVNGADLLRDIHFDGLAVILGYCVFTALLNFLIPSGSAKWALEAPVFVPMFMQLGYHPAFIQVAYRVADSSTNIVTPLSPYFVVILSMMKEYDKNAGMGTMIALLLPYTLAFLGSWLVLLAIFFSFGLPIGPGVYPMM</sequence>
<gene>
    <name evidence="2" type="ORF">LDJ79_00505</name>
</gene>
<feature type="transmembrane region" description="Helical" evidence="1">
    <location>
        <begin position="170"/>
        <end position="190"/>
    </location>
</feature>
<feature type="transmembrane region" description="Helical" evidence="1">
    <location>
        <begin position="36"/>
        <end position="58"/>
    </location>
</feature>
<feature type="transmembrane region" description="Helical" evidence="1">
    <location>
        <begin position="387"/>
        <end position="407"/>
    </location>
</feature>
<feature type="transmembrane region" description="Helical" evidence="1">
    <location>
        <begin position="475"/>
        <end position="502"/>
    </location>
</feature>
<keyword evidence="1" id="KW-1133">Transmembrane helix</keyword>
<keyword evidence="3" id="KW-1185">Reference proteome</keyword>
<proteinExistence type="predicted"/>
<keyword evidence="1" id="KW-0812">Transmembrane</keyword>
<evidence type="ECO:0000313" key="2">
    <source>
        <dbReference type="EMBL" id="MCA2014569.1"/>
    </source>
</evidence>
<evidence type="ECO:0000256" key="1">
    <source>
        <dbReference type="SAM" id="Phobius"/>
    </source>
</evidence>
<name>A0ABS7YJD5_9VIBR</name>
<reference evidence="3" key="1">
    <citation type="submission" date="2023-07" db="EMBL/GenBank/DDBJ databases">
        <title>Molecular identification of indigenous halophilic bacteria isolated from red sea cost, biodegradation of synthetic dyes and assessment of degraded metabolite toxicity.</title>
        <authorList>
            <person name="Chaieb K."/>
            <person name="Altayb H.N."/>
        </authorList>
    </citation>
    <scope>NUCLEOTIDE SEQUENCE [LARGE SCALE GENOMIC DNA]</scope>
    <source>
        <strain evidence="3">K20</strain>
    </source>
</reference>
<dbReference type="RefSeq" id="WP_225249202.1">
    <property type="nucleotide sequence ID" value="NZ_JAIWIU010000004.1"/>
</dbReference>
<feature type="transmembrane region" description="Helical" evidence="1">
    <location>
        <begin position="419"/>
        <end position="439"/>
    </location>
</feature>